<comment type="caution">
    <text evidence="2">The sequence shown here is derived from an EMBL/GenBank/DDBJ whole genome shotgun (WGS) entry which is preliminary data.</text>
</comment>
<feature type="compositionally biased region" description="Low complexity" evidence="1">
    <location>
        <begin position="99"/>
        <end position="118"/>
    </location>
</feature>
<proteinExistence type="predicted"/>
<evidence type="ECO:0000313" key="2">
    <source>
        <dbReference type="EMBL" id="KAJ3121609.1"/>
    </source>
</evidence>
<sequence length="325" mass="33774">MLRLCRADDGFAAGVGGASVGAANVCAPFTLLGNACAASSHRGCRTFAALCRRQSIVRQCVASVVLPLPPTADDARAKLAAVCAALAFNPTPELCGAASPTSTTPTTTSTTTTTTTTETTTTAISNPVTIANTTNPFLAYAALCALPPITPEDATPPELCESARVVCAARHPAAFPCRKNISTIQYSPFLHASFAADRVLFDWAIPGSSQSSILAAIAVAFAFALSLEAMRAIRRVVESKLKLLTASIPAASADLDSASTTPGFPVDANANADEEAAVPLLLHQIRASVFSRAIAFQTLLIREAKMRGLRSLVKALEGQLELMVN</sequence>
<evidence type="ECO:0000313" key="3">
    <source>
        <dbReference type="Proteomes" id="UP001211907"/>
    </source>
</evidence>
<protein>
    <submittedName>
        <fullName evidence="2">Uncharacterized protein</fullName>
    </submittedName>
</protein>
<evidence type="ECO:0000256" key="1">
    <source>
        <dbReference type="SAM" id="MobiDB-lite"/>
    </source>
</evidence>
<organism evidence="2 3">
    <name type="scientific">Physocladia obscura</name>
    <dbReference type="NCBI Taxonomy" id="109957"/>
    <lineage>
        <taxon>Eukaryota</taxon>
        <taxon>Fungi</taxon>
        <taxon>Fungi incertae sedis</taxon>
        <taxon>Chytridiomycota</taxon>
        <taxon>Chytridiomycota incertae sedis</taxon>
        <taxon>Chytridiomycetes</taxon>
        <taxon>Chytridiales</taxon>
        <taxon>Chytriomycetaceae</taxon>
        <taxon>Physocladia</taxon>
    </lineage>
</organism>
<gene>
    <name evidence="2" type="ORF">HK100_012298</name>
</gene>
<feature type="region of interest" description="Disordered" evidence="1">
    <location>
        <begin position="97"/>
        <end position="118"/>
    </location>
</feature>
<keyword evidence="3" id="KW-1185">Reference proteome</keyword>
<dbReference type="Proteomes" id="UP001211907">
    <property type="component" value="Unassembled WGS sequence"/>
</dbReference>
<accession>A0AAD5T0W4</accession>
<reference evidence="2" key="1">
    <citation type="submission" date="2020-05" db="EMBL/GenBank/DDBJ databases">
        <title>Phylogenomic resolution of chytrid fungi.</title>
        <authorList>
            <person name="Stajich J.E."/>
            <person name="Amses K."/>
            <person name="Simmons R."/>
            <person name="Seto K."/>
            <person name="Myers J."/>
            <person name="Bonds A."/>
            <person name="Quandt C.A."/>
            <person name="Barry K."/>
            <person name="Liu P."/>
            <person name="Grigoriev I."/>
            <person name="Longcore J.E."/>
            <person name="James T.Y."/>
        </authorList>
    </citation>
    <scope>NUCLEOTIDE SEQUENCE</scope>
    <source>
        <strain evidence="2">JEL0513</strain>
    </source>
</reference>
<dbReference type="AlphaFoldDB" id="A0AAD5T0W4"/>
<dbReference type="EMBL" id="JADGJH010000867">
    <property type="protein sequence ID" value="KAJ3121609.1"/>
    <property type="molecule type" value="Genomic_DNA"/>
</dbReference>
<name>A0AAD5T0W4_9FUNG</name>